<evidence type="ECO:0000256" key="4">
    <source>
        <dbReference type="ARBA" id="ARBA00022801"/>
    </source>
</evidence>
<reference evidence="9" key="1">
    <citation type="submission" date="2017-09" db="EMBL/GenBank/DDBJ databases">
        <title>Depth-based differentiation of microbial function through sediment-hosted aquifers and enrichment of novel symbionts in the deep terrestrial subsurface.</title>
        <authorList>
            <person name="Probst A.J."/>
            <person name="Ladd B."/>
            <person name="Jarett J.K."/>
            <person name="Geller-Mcgrath D.E."/>
            <person name="Sieber C.M.K."/>
            <person name="Emerson J.B."/>
            <person name="Anantharaman K."/>
            <person name="Thomas B.C."/>
            <person name="Malmstrom R."/>
            <person name="Stieglmeier M."/>
            <person name="Klingl A."/>
            <person name="Woyke T."/>
            <person name="Ryan C.M."/>
            <person name="Banfield J.F."/>
        </authorList>
    </citation>
    <scope>NUCLEOTIDE SEQUENCE [LARGE SCALE GENOMIC DNA]</scope>
</reference>
<dbReference type="Proteomes" id="UP000231192">
    <property type="component" value="Unassembled WGS sequence"/>
</dbReference>
<dbReference type="InterPro" id="IPR019533">
    <property type="entry name" value="Peptidase_S26"/>
</dbReference>
<dbReference type="PROSITE" id="PS00760">
    <property type="entry name" value="SPASE_I_2"/>
    <property type="match status" value="1"/>
</dbReference>
<keyword evidence="6" id="KW-0645">Protease</keyword>
<comment type="catalytic activity">
    <reaction evidence="1 6">
        <text>Cleavage of hydrophobic, N-terminal signal or leader sequences from secreted and periplasmic proteins.</text>
        <dbReference type="EC" id="3.4.21.89"/>
    </reaction>
</comment>
<comment type="subcellular location">
    <subcellularLocation>
        <location evidence="6">Membrane</location>
        <topology evidence="6">Single-pass type II membrane protein</topology>
    </subcellularLocation>
</comment>
<dbReference type="PRINTS" id="PR00727">
    <property type="entry name" value="LEADERPTASE"/>
</dbReference>
<accession>A0A2H0UBB1</accession>
<evidence type="ECO:0000256" key="2">
    <source>
        <dbReference type="ARBA" id="ARBA00009370"/>
    </source>
</evidence>
<evidence type="ECO:0000256" key="6">
    <source>
        <dbReference type="RuleBase" id="RU362042"/>
    </source>
</evidence>
<dbReference type="InterPro" id="IPR036286">
    <property type="entry name" value="LexA/Signal_pep-like_sf"/>
</dbReference>
<comment type="similarity">
    <text evidence="2 6">Belongs to the peptidase S26 family.</text>
</comment>
<dbReference type="EC" id="3.4.21.89" evidence="3 6"/>
<sequence>MSEISTNEAQTAPLSNGAGIKKESQGSLLGYTVVALGLALFIRFFIAEPYLVSGQSMEPNFHDHQYLIVDRISYDIGEPKRGDIVIFGLPGNTSRRLIKRVIGLPGETVVLSGSNVSIINAENPEGFTLSEPYLEPENLGGATDMRIILEEDEFVVLGDNRRVSSDSRVWGALPREDIVGRVLFRLYPFNQIAILPAHSTYTANSPESAEEN</sequence>
<name>A0A2H0UBB1_9BACT</name>
<feature type="transmembrane region" description="Helical" evidence="6">
    <location>
        <begin position="28"/>
        <end position="46"/>
    </location>
</feature>
<dbReference type="GO" id="GO:0006465">
    <property type="term" value="P:signal peptide processing"/>
    <property type="evidence" value="ECO:0007669"/>
    <property type="project" value="InterPro"/>
</dbReference>
<evidence type="ECO:0000259" key="7">
    <source>
        <dbReference type="Pfam" id="PF10502"/>
    </source>
</evidence>
<evidence type="ECO:0000256" key="3">
    <source>
        <dbReference type="ARBA" id="ARBA00013208"/>
    </source>
</evidence>
<dbReference type="InterPro" id="IPR019758">
    <property type="entry name" value="Pept_S26A_signal_pept_1_CS"/>
</dbReference>
<dbReference type="Pfam" id="PF10502">
    <property type="entry name" value="Peptidase_S26"/>
    <property type="match status" value="1"/>
</dbReference>
<dbReference type="CDD" id="cd06530">
    <property type="entry name" value="S26_SPase_I"/>
    <property type="match status" value="1"/>
</dbReference>
<keyword evidence="6" id="KW-0472">Membrane</keyword>
<dbReference type="GO" id="GO:0004252">
    <property type="term" value="F:serine-type endopeptidase activity"/>
    <property type="evidence" value="ECO:0007669"/>
    <property type="project" value="InterPro"/>
</dbReference>
<dbReference type="InterPro" id="IPR000223">
    <property type="entry name" value="Pept_S26A_signal_pept_1"/>
</dbReference>
<dbReference type="InterPro" id="IPR019757">
    <property type="entry name" value="Pept_S26A_signal_pept_1_Lys-AS"/>
</dbReference>
<dbReference type="GO" id="GO:0016020">
    <property type="term" value="C:membrane"/>
    <property type="evidence" value="ECO:0007669"/>
    <property type="project" value="UniProtKB-SubCell"/>
</dbReference>
<proteinExistence type="inferred from homology"/>
<evidence type="ECO:0000256" key="5">
    <source>
        <dbReference type="PIRSR" id="PIRSR600223-1"/>
    </source>
</evidence>
<dbReference type="EMBL" id="PFBK01000008">
    <property type="protein sequence ID" value="PIR83713.1"/>
    <property type="molecule type" value="Genomic_DNA"/>
</dbReference>
<dbReference type="SUPFAM" id="SSF51306">
    <property type="entry name" value="LexA/Signal peptidase"/>
    <property type="match status" value="1"/>
</dbReference>
<dbReference type="AlphaFoldDB" id="A0A2H0UBB1"/>
<evidence type="ECO:0000313" key="9">
    <source>
        <dbReference type="Proteomes" id="UP000231192"/>
    </source>
</evidence>
<dbReference type="NCBIfam" id="TIGR02227">
    <property type="entry name" value="sigpep_I_bact"/>
    <property type="match status" value="1"/>
</dbReference>
<comment type="caution">
    <text evidence="8">The sequence shown here is derived from an EMBL/GenBank/DDBJ whole genome shotgun (WGS) entry which is preliminary data.</text>
</comment>
<feature type="active site" evidence="5">
    <location>
        <position position="99"/>
    </location>
</feature>
<dbReference type="GO" id="GO:0009003">
    <property type="term" value="F:signal peptidase activity"/>
    <property type="evidence" value="ECO:0007669"/>
    <property type="project" value="UniProtKB-EC"/>
</dbReference>
<evidence type="ECO:0000256" key="1">
    <source>
        <dbReference type="ARBA" id="ARBA00000677"/>
    </source>
</evidence>
<dbReference type="PANTHER" id="PTHR43390">
    <property type="entry name" value="SIGNAL PEPTIDASE I"/>
    <property type="match status" value="1"/>
</dbReference>
<protein>
    <recommendedName>
        <fullName evidence="3 6">Signal peptidase I</fullName>
        <ecNumber evidence="3 6">3.4.21.89</ecNumber>
    </recommendedName>
</protein>
<keyword evidence="4 6" id="KW-0378">Hydrolase</keyword>
<keyword evidence="6" id="KW-0812">Transmembrane</keyword>
<dbReference type="Gene3D" id="2.10.109.10">
    <property type="entry name" value="Umud Fragment, subunit A"/>
    <property type="match status" value="1"/>
</dbReference>
<organism evidence="8 9">
    <name type="scientific">Candidatus Kaiserbacteria bacterium CG10_big_fil_rev_8_21_14_0_10_51_14</name>
    <dbReference type="NCBI Taxonomy" id="1974610"/>
    <lineage>
        <taxon>Bacteria</taxon>
        <taxon>Candidatus Kaiseribacteriota</taxon>
    </lineage>
</organism>
<evidence type="ECO:0000313" key="8">
    <source>
        <dbReference type="EMBL" id="PIR83713.1"/>
    </source>
</evidence>
<gene>
    <name evidence="8" type="primary">lepB</name>
    <name evidence="8" type="ORF">COU18_03500</name>
</gene>
<keyword evidence="6" id="KW-1133">Transmembrane helix</keyword>
<dbReference type="PROSITE" id="PS00761">
    <property type="entry name" value="SPASE_I_3"/>
    <property type="match status" value="1"/>
</dbReference>
<feature type="domain" description="Peptidase S26" evidence="7">
    <location>
        <begin position="31"/>
        <end position="186"/>
    </location>
</feature>
<dbReference type="PANTHER" id="PTHR43390:SF1">
    <property type="entry name" value="CHLOROPLAST PROCESSING PEPTIDASE"/>
    <property type="match status" value="1"/>
</dbReference>
<feature type="active site" evidence="5">
    <location>
        <position position="56"/>
    </location>
</feature>